<dbReference type="GeneID" id="26908321"/>
<gene>
    <name evidence="1" type="ORF">ABB37_08036</name>
</gene>
<dbReference type="EMBL" id="LGTL01000021">
    <property type="protein sequence ID" value="KPA76321.1"/>
    <property type="molecule type" value="Genomic_DNA"/>
</dbReference>
<dbReference type="VEuPathDB" id="TriTrypDB:LpyrH10_21_1720"/>
<protein>
    <submittedName>
        <fullName evidence="1">Uncharacterized protein</fullName>
    </submittedName>
</protein>
<reference evidence="1 2" key="1">
    <citation type="submission" date="2015-07" db="EMBL/GenBank/DDBJ databases">
        <title>High-quality genome of monoxenous trypanosomatid Leptomonas pyrrhocoris.</title>
        <authorList>
            <person name="Flegontov P."/>
            <person name="Butenko A."/>
            <person name="Firsov S."/>
            <person name="Vlcek C."/>
            <person name="Logacheva M.D."/>
            <person name="Field M."/>
            <person name="Filatov D."/>
            <person name="Flegontova O."/>
            <person name="Gerasimov E."/>
            <person name="Jackson A.P."/>
            <person name="Kelly S."/>
            <person name="Opperdoes F."/>
            <person name="O'Reilly A."/>
            <person name="Votypka J."/>
            <person name="Yurchenko V."/>
            <person name="Lukes J."/>
        </authorList>
    </citation>
    <scope>NUCLEOTIDE SEQUENCE [LARGE SCALE GENOMIC DNA]</scope>
    <source>
        <strain evidence="1">H10</strain>
    </source>
</reference>
<dbReference type="Proteomes" id="UP000037923">
    <property type="component" value="Unassembled WGS sequence"/>
</dbReference>
<sequence>MLHRSGCHSFFQLLRTGPKVEYSRTTTQRLVQRSFSKVPFFCAYQLCRADEECARPSTPCAAIVFYCNWLLASYTSAPCVVCIYHVLCSFCLRAFRVKLQLLSQRCVLKAPLHGPCQLTEGIRIVSSDRRGFLF</sequence>
<keyword evidence="2" id="KW-1185">Reference proteome</keyword>
<dbReference type="AlphaFoldDB" id="A0A0N0VDR4"/>
<proteinExistence type="predicted"/>
<comment type="caution">
    <text evidence="1">The sequence shown here is derived from an EMBL/GenBank/DDBJ whole genome shotgun (WGS) entry which is preliminary data.</text>
</comment>
<evidence type="ECO:0000313" key="2">
    <source>
        <dbReference type="Proteomes" id="UP000037923"/>
    </source>
</evidence>
<evidence type="ECO:0000313" key="1">
    <source>
        <dbReference type="EMBL" id="KPA76321.1"/>
    </source>
</evidence>
<organism evidence="1 2">
    <name type="scientific">Leptomonas pyrrhocoris</name>
    <name type="common">Firebug parasite</name>
    <dbReference type="NCBI Taxonomy" id="157538"/>
    <lineage>
        <taxon>Eukaryota</taxon>
        <taxon>Discoba</taxon>
        <taxon>Euglenozoa</taxon>
        <taxon>Kinetoplastea</taxon>
        <taxon>Metakinetoplastina</taxon>
        <taxon>Trypanosomatida</taxon>
        <taxon>Trypanosomatidae</taxon>
        <taxon>Leishmaniinae</taxon>
        <taxon>Leptomonas</taxon>
    </lineage>
</organism>
<accession>A0A0N0VDR4</accession>
<name>A0A0N0VDR4_LEPPY</name>
<dbReference type="RefSeq" id="XP_015654760.1">
    <property type="nucleotide sequence ID" value="XM_015806889.1"/>
</dbReference>